<feature type="region of interest" description="Disordered" evidence="1">
    <location>
        <begin position="70"/>
        <end position="126"/>
    </location>
</feature>
<dbReference type="EMBL" id="CALTRL010004268">
    <property type="protein sequence ID" value="CAH7682752.1"/>
    <property type="molecule type" value="Genomic_DNA"/>
</dbReference>
<feature type="region of interest" description="Disordered" evidence="1">
    <location>
        <begin position="1"/>
        <end position="50"/>
    </location>
</feature>
<accession>A0AAV0B9Z1</accession>
<evidence type="ECO:0000256" key="1">
    <source>
        <dbReference type="SAM" id="MobiDB-lite"/>
    </source>
</evidence>
<name>A0AAV0B9Z1_PHAPC</name>
<evidence type="ECO:0000313" key="2">
    <source>
        <dbReference type="EMBL" id="CAH7682752.1"/>
    </source>
</evidence>
<feature type="compositionally biased region" description="Basic and acidic residues" evidence="1">
    <location>
        <begin position="9"/>
        <end position="40"/>
    </location>
</feature>
<feature type="compositionally biased region" description="Polar residues" evidence="1">
    <location>
        <begin position="99"/>
        <end position="108"/>
    </location>
</feature>
<sequence length="126" mass="14914">MMFGNPSLKDIKERENQRKIRLTRNFDEHGTSLDRSRRPESCYSSYRSKETTRRDVERFKGLELPNPNLRSIAELSEDNSQRESLRHQHKETKMRKDLNSFSIGNKTQSLDLKKKSLESRESSLKL</sequence>
<proteinExistence type="predicted"/>
<dbReference type="Proteomes" id="UP001153365">
    <property type="component" value="Unassembled WGS sequence"/>
</dbReference>
<organism evidence="2 3">
    <name type="scientific">Phakopsora pachyrhizi</name>
    <name type="common">Asian soybean rust disease fungus</name>
    <dbReference type="NCBI Taxonomy" id="170000"/>
    <lineage>
        <taxon>Eukaryota</taxon>
        <taxon>Fungi</taxon>
        <taxon>Dikarya</taxon>
        <taxon>Basidiomycota</taxon>
        <taxon>Pucciniomycotina</taxon>
        <taxon>Pucciniomycetes</taxon>
        <taxon>Pucciniales</taxon>
        <taxon>Phakopsoraceae</taxon>
        <taxon>Phakopsora</taxon>
    </lineage>
</organism>
<gene>
    <name evidence="2" type="ORF">PPACK8108_LOCUS15836</name>
</gene>
<evidence type="ECO:0000313" key="3">
    <source>
        <dbReference type="Proteomes" id="UP001153365"/>
    </source>
</evidence>
<feature type="compositionally biased region" description="Basic and acidic residues" evidence="1">
    <location>
        <begin position="111"/>
        <end position="126"/>
    </location>
</feature>
<protein>
    <submittedName>
        <fullName evidence="2">Expressed protein</fullName>
    </submittedName>
</protein>
<keyword evidence="3" id="KW-1185">Reference proteome</keyword>
<dbReference type="AlphaFoldDB" id="A0AAV0B9Z1"/>
<comment type="caution">
    <text evidence="2">The sequence shown here is derived from an EMBL/GenBank/DDBJ whole genome shotgun (WGS) entry which is preliminary data.</text>
</comment>
<reference evidence="2" key="1">
    <citation type="submission" date="2022-06" db="EMBL/GenBank/DDBJ databases">
        <authorList>
            <consortium name="SYNGENTA / RWTH Aachen University"/>
        </authorList>
    </citation>
    <scope>NUCLEOTIDE SEQUENCE</scope>
</reference>